<dbReference type="PANTHER" id="PTHR43177:SF3">
    <property type="entry name" value="PROTEIN NRFC HOMOLOG"/>
    <property type="match status" value="1"/>
</dbReference>
<feature type="domain" description="4Fe-4S ferredoxin-type" evidence="5">
    <location>
        <begin position="82"/>
        <end position="113"/>
    </location>
</feature>
<feature type="domain" description="4Fe-4S ferredoxin-type" evidence="5">
    <location>
        <begin position="114"/>
        <end position="143"/>
    </location>
</feature>
<feature type="domain" description="4Fe-4S ferredoxin-type" evidence="5">
    <location>
        <begin position="38"/>
        <end position="67"/>
    </location>
</feature>
<dbReference type="Gene3D" id="3.30.70.20">
    <property type="match status" value="2"/>
</dbReference>
<proteinExistence type="predicted"/>
<dbReference type="PROSITE" id="PS51318">
    <property type="entry name" value="TAT"/>
    <property type="match status" value="1"/>
</dbReference>
<keyword evidence="4" id="KW-0411">Iron-sulfur</keyword>
<dbReference type="CDD" id="cd10551">
    <property type="entry name" value="PsrB"/>
    <property type="match status" value="1"/>
</dbReference>
<dbReference type="GO" id="GO:0051539">
    <property type="term" value="F:4 iron, 4 sulfur cluster binding"/>
    <property type="evidence" value="ECO:0007669"/>
    <property type="project" value="UniProtKB-KW"/>
</dbReference>
<dbReference type="Pfam" id="PF13247">
    <property type="entry name" value="Fer4_11"/>
    <property type="match status" value="1"/>
</dbReference>
<sequence length="222" mass="24185">METRRSFIRTGGLVVLGVAGGLAGAEKVAAMSARRQRLGMIIDLNRCTGCQSCVVACKGQDRTARGQFKTRLITVETDDSPARLVFTPVQCNQCDNPPCVPACPVGAVFKLDNGIVVTDWDKCRSLGNCIKACPFEARFADSRHGRKADKCDFCLGRLEKGLEPACVEACSSGARIFGDFNHPQGEFALYLRRRKLAGRKAELKTRPNIRYVTIRRSQGGAG</sequence>
<dbReference type="SUPFAM" id="SSF54862">
    <property type="entry name" value="4Fe-4S ferredoxins"/>
    <property type="match status" value="1"/>
</dbReference>
<keyword evidence="1" id="KW-0004">4Fe-4S</keyword>
<dbReference type="EMBL" id="UOEY01000009">
    <property type="protein sequence ID" value="VAW34757.1"/>
    <property type="molecule type" value="Genomic_DNA"/>
</dbReference>
<dbReference type="PANTHER" id="PTHR43177">
    <property type="entry name" value="PROTEIN NRFC"/>
    <property type="match status" value="1"/>
</dbReference>
<dbReference type="GO" id="GO:0046872">
    <property type="term" value="F:metal ion binding"/>
    <property type="evidence" value="ECO:0007669"/>
    <property type="project" value="UniProtKB-KW"/>
</dbReference>
<organism evidence="6">
    <name type="scientific">hydrothermal vent metagenome</name>
    <dbReference type="NCBI Taxonomy" id="652676"/>
    <lineage>
        <taxon>unclassified sequences</taxon>
        <taxon>metagenomes</taxon>
        <taxon>ecological metagenomes</taxon>
    </lineage>
</organism>
<keyword evidence="3" id="KW-0408">Iron</keyword>
<accession>A0A3B0V9E2</accession>
<evidence type="ECO:0000313" key="6">
    <source>
        <dbReference type="EMBL" id="VAW34757.1"/>
    </source>
</evidence>
<evidence type="ECO:0000256" key="2">
    <source>
        <dbReference type="ARBA" id="ARBA00022723"/>
    </source>
</evidence>
<dbReference type="InterPro" id="IPR050954">
    <property type="entry name" value="ET_IronSulfur_Cluster-Binding"/>
</dbReference>
<evidence type="ECO:0000256" key="4">
    <source>
        <dbReference type="ARBA" id="ARBA00023014"/>
    </source>
</evidence>
<gene>
    <name evidence="6" type="ORF">MNBD_DELTA04-704</name>
</gene>
<reference evidence="6" key="1">
    <citation type="submission" date="2018-06" db="EMBL/GenBank/DDBJ databases">
        <authorList>
            <person name="Zhirakovskaya E."/>
        </authorList>
    </citation>
    <scope>NUCLEOTIDE SEQUENCE</scope>
</reference>
<keyword evidence="2" id="KW-0479">Metal-binding</keyword>
<dbReference type="Pfam" id="PF12797">
    <property type="entry name" value="Fer4_2"/>
    <property type="match status" value="1"/>
</dbReference>
<name>A0A3B0V9E2_9ZZZZ</name>
<dbReference type="PROSITE" id="PS51379">
    <property type="entry name" value="4FE4S_FER_2"/>
    <property type="match status" value="3"/>
</dbReference>
<dbReference type="InterPro" id="IPR006311">
    <property type="entry name" value="TAT_signal"/>
</dbReference>
<evidence type="ECO:0000259" key="5">
    <source>
        <dbReference type="PROSITE" id="PS51379"/>
    </source>
</evidence>
<protein>
    <submittedName>
        <fullName evidence="6">Quad-[4Fe-4S] ferredoxin, HycB/HydN/HyfA family</fullName>
    </submittedName>
</protein>
<evidence type="ECO:0000256" key="3">
    <source>
        <dbReference type="ARBA" id="ARBA00023004"/>
    </source>
</evidence>
<dbReference type="InterPro" id="IPR017896">
    <property type="entry name" value="4Fe4S_Fe-S-bd"/>
</dbReference>
<dbReference type="AlphaFoldDB" id="A0A3B0V9E2"/>
<evidence type="ECO:0000256" key="1">
    <source>
        <dbReference type="ARBA" id="ARBA00022485"/>
    </source>
</evidence>